<dbReference type="Proteomes" id="UP000053558">
    <property type="component" value="Unassembled WGS sequence"/>
</dbReference>
<dbReference type="EMBL" id="JH711592">
    <property type="protein sequence ID" value="EIW74423.1"/>
    <property type="molecule type" value="Genomic_DNA"/>
</dbReference>
<name>R7SE25_CONPW</name>
<dbReference type="KEGG" id="cput:CONPUDRAFT_160128"/>
<dbReference type="GeneID" id="19204235"/>
<organism evidence="1 2">
    <name type="scientific">Coniophora puteana (strain RWD-64-598)</name>
    <name type="common">Brown rot fungus</name>
    <dbReference type="NCBI Taxonomy" id="741705"/>
    <lineage>
        <taxon>Eukaryota</taxon>
        <taxon>Fungi</taxon>
        <taxon>Dikarya</taxon>
        <taxon>Basidiomycota</taxon>
        <taxon>Agaricomycotina</taxon>
        <taxon>Agaricomycetes</taxon>
        <taxon>Agaricomycetidae</taxon>
        <taxon>Boletales</taxon>
        <taxon>Coniophorineae</taxon>
        <taxon>Coniophoraceae</taxon>
        <taxon>Coniophora</taxon>
    </lineage>
</organism>
<keyword evidence="2" id="KW-1185">Reference proteome</keyword>
<accession>R7SE25</accession>
<proteinExistence type="predicted"/>
<sequence length="75" mass="8068">MHSVSTTPAKFRTENANFPLPLTRLLRPPSTTQALAASLLAAAVTPANALRILASAECQFFCCAHNGVDWEEVEV</sequence>
<reference evidence="2" key="1">
    <citation type="journal article" date="2012" name="Science">
        <title>The Paleozoic origin of enzymatic lignin decomposition reconstructed from 31 fungal genomes.</title>
        <authorList>
            <person name="Floudas D."/>
            <person name="Binder M."/>
            <person name="Riley R."/>
            <person name="Barry K."/>
            <person name="Blanchette R.A."/>
            <person name="Henrissat B."/>
            <person name="Martinez A.T."/>
            <person name="Otillar R."/>
            <person name="Spatafora J.W."/>
            <person name="Yadav J.S."/>
            <person name="Aerts A."/>
            <person name="Benoit I."/>
            <person name="Boyd A."/>
            <person name="Carlson A."/>
            <person name="Copeland A."/>
            <person name="Coutinho P.M."/>
            <person name="de Vries R.P."/>
            <person name="Ferreira P."/>
            <person name="Findley K."/>
            <person name="Foster B."/>
            <person name="Gaskell J."/>
            <person name="Glotzer D."/>
            <person name="Gorecki P."/>
            <person name="Heitman J."/>
            <person name="Hesse C."/>
            <person name="Hori C."/>
            <person name="Igarashi K."/>
            <person name="Jurgens J.A."/>
            <person name="Kallen N."/>
            <person name="Kersten P."/>
            <person name="Kohler A."/>
            <person name="Kuees U."/>
            <person name="Kumar T.K.A."/>
            <person name="Kuo A."/>
            <person name="LaButti K."/>
            <person name="Larrondo L.F."/>
            <person name="Lindquist E."/>
            <person name="Ling A."/>
            <person name="Lombard V."/>
            <person name="Lucas S."/>
            <person name="Lundell T."/>
            <person name="Martin R."/>
            <person name="McLaughlin D.J."/>
            <person name="Morgenstern I."/>
            <person name="Morin E."/>
            <person name="Murat C."/>
            <person name="Nagy L.G."/>
            <person name="Nolan M."/>
            <person name="Ohm R.A."/>
            <person name="Patyshakuliyeva A."/>
            <person name="Rokas A."/>
            <person name="Ruiz-Duenas F.J."/>
            <person name="Sabat G."/>
            <person name="Salamov A."/>
            <person name="Samejima M."/>
            <person name="Schmutz J."/>
            <person name="Slot J.C."/>
            <person name="St John F."/>
            <person name="Stenlid J."/>
            <person name="Sun H."/>
            <person name="Sun S."/>
            <person name="Syed K."/>
            <person name="Tsang A."/>
            <person name="Wiebenga A."/>
            <person name="Young D."/>
            <person name="Pisabarro A."/>
            <person name="Eastwood D.C."/>
            <person name="Martin F."/>
            <person name="Cullen D."/>
            <person name="Grigoriev I.V."/>
            <person name="Hibbett D.S."/>
        </authorList>
    </citation>
    <scope>NUCLEOTIDE SEQUENCE [LARGE SCALE GENOMIC DNA]</scope>
    <source>
        <strain evidence="2">RWD-64-598 SS2</strain>
    </source>
</reference>
<gene>
    <name evidence="1" type="ORF">CONPUDRAFT_160128</name>
</gene>
<dbReference type="AlphaFoldDB" id="R7SE25"/>
<protein>
    <submittedName>
        <fullName evidence="1">Uncharacterized protein</fullName>
    </submittedName>
</protein>
<evidence type="ECO:0000313" key="1">
    <source>
        <dbReference type="EMBL" id="EIW74423.1"/>
    </source>
</evidence>
<dbReference type="RefSeq" id="XP_007775440.1">
    <property type="nucleotide sequence ID" value="XM_007777250.1"/>
</dbReference>
<evidence type="ECO:0000313" key="2">
    <source>
        <dbReference type="Proteomes" id="UP000053558"/>
    </source>
</evidence>